<dbReference type="NCBIfam" id="TIGR03552">
    <property type="entry name" value="F420_cofC"/>
    <property type="match status" value="1"/>
</dbReference>
<evidence type="ECO:0000256" key="3">
    <source>
        <dbReference type="ARBA" id="ARBA00012126"/>
    </source>
</evidence>
<dbReference type="InterPro" id="IPR029044">
    <property type="entry name" value="Nucleotide-diphossugar_trans"/>
</dbReference>
<keyword evidence="7" id="KW-0408">Iron</keyword>
<dbReference type="SUPFAM" id="SSF102114">
    <property type="entry name" value="Radical SAM enzymes"/>
    <property type="match status" value="2"/>
</dbReference>
<evidence type="ECO:0000256" key="4">
    <source>
        <dbReference type="ARBA" id="ARBA00022485"/>
    </source>
</evidence>
<dbReference type="EMBL" id="JAAMFM010000004">
    <property type="protein sequence ID" value="NVM94319.1"/>
    <property type="molecule type" value="Genomic_DNA"/>
</dbReference>
<reference evidence="12 13" key="1">
    <citation type="submission" date="2020-02" db="EMBL/GenBank/DDBJ databases">
        <title>Genome sequence of strain AETb3-4.</title>
        <authorList>
            <person name="Gao J."/>
            <person name="Zhang X."/>
        </authorList>
    </citation>
    <scope>NUCLEOTIDE SEQUENCE [LARGE SCALE GENOMIC DNA]</scope>
    <source>
        <strain evidence="12 13">AETb3-4</strain>
    </source>
</reference>
<dbReference type="UniPathway" id="UPA00072"/>
<evidence type="ECO:0000313" key="13">
    <source>
        <dbReference type="Proteomes" id="UP000543556"/>
    </source>
</evidence>
<evidence type="ECO:0000313" key="12">
    <source>
        <dbReference type="EMBL" id="NVM94319.1"/>
    </source>
</evidence>
<evidence type="ECO:0000256" key="8">
    <source>
        <dbReference type="ARBA" id="ARBA00023014"/>
    </source>
</evidence>
<dbReference type="Pfam" id="PF04055">
    <property type="entry name" value="Radical_SAM"/>
    <property type="match status" value="1"/>
</dbReference>
<evidence type="ECO:0000259" key="11">
    <source>
        <dbReference type="PROSITE" id="PS51918"/>
    </source>
</evidence>
<dbReference type="GO" id="GO:0044689">
    <property type="term" value="F:7,8-didemethyl-8-hydroxy-5-deazariboflavin synthase activity"/>
    <property type="evidence" value="ECO:0007669"/>
    <property type="project" value="UniProtKB-EC"/>
</dbReference>
<feature type="domain" description="Radical SAM core" evidence="11">
    <location>
        <begin position="290"/>
        <end position="534"/>
    </location>
</feature>
<dbReference type="NCBIfam" id="NF004884">
    <property type="entry name" value="PRK06245.1"/>
    <property type="match status" value="1"/>
</dbReference>
<dbReference type="GO" id="GO:0043814">
    <property type="term" value="F:phospholactate guanylyltransferase activity"/>
    <property type="evidence" value="ECO:0007669"/>
    <property type="project" value="InterPro"/>
</dbReference>
<dbReference type="SMART" id="SM00729">
    <property type="entry name" value="Elp3"/>
    <property type="match status" value="1"/>
</dbReference>
<keyword evidence="6" id="KW-0479">Metal-binding</keyword>
<dbReference type="Proteomes" id="UP000543556">
    <property type="component" value="Unassembled WGS sequence"/>
</dbReference>
<dbReference type="InterPro" id="IPR002835">
    <property type="entry name" value="CofC"/>
</dbReference>
<accession>A0A7Y7IF32</accession>
<comment type="caution">
    <text evidence="12">The sequence shown here is derived from an EMBL/GenBank/DDBJ whole genome shotgun (WGS) entry which is preliminary data.</text>
</comment>
<dbReference type="InterPro" id="IPR034405">
    <property type="entry name" value="F420"/>
</dbReference>
<dbReference type="InterPro" id="IPR019939">
    <property type="entry name" value="CofG_family"/>
</dbReference>
<dbReference type="InterPro" id="IPR045567">
    <property type="entry name" value="CofH/MnqC-like_C"/>
</dbReference>
<dbReference type="SFLD" id="SFLDG01388">
    <property type="entry name" value="7_8-didemethyl-8-hydroxy-5-dea"/>
    <property type="match status" value="1"/>
</dbReference>
<dbReference type="SFLD" id="SFLDS00029">
    <property type="entry name" value="Radical_SAM"/>
    <property type="match status" value="1"/>
</dbReference>
<dbReference type="SFLD" id="SFLDG01064">
    <property type="entry name" value="F420__menaquinone_cofactor_bio"/>
    <property type="match status" value="1"/>
</dbReference>
<dbReference type="Pfam" id="PF01983">
    <property type="entry name" value="CofC"/>
    <property type="match status" value="1"/>
</dbReference>
<organism evidence="12 13">
    <name type="scientific">Arthrobacter wenxiniae</name>
    <dbReference type="NCBI Taxonomy" id="2713570"/>
    <lineage>
        <taxon>Bacteria</taxon>
        <taxon>Bacillati</taxon>
        <taxon>Actinomycetota</taxon>
        <taxon>Actinomycetes</taxon>
        <taxon>Micrococcales</taxon>
        <taxon>Micrococcaceae</taxon>
        <taxon>Arthrobacter</taxon>
    </lineage>
</organism>
<dbReference type="PANTHER" id="PTHR43076">
    <property type="entry name" value="FO SYNTHASE (COFH)"/>
    <property type="match status" value="1"/>
</dbReference>
<dbReference type="CDD" id="cd01335">
    <property type="entry name" value="Radical_SAM"/>
    <property type="match status" value="1"/>
</dbReference>
<dbReference type="PANTHER" id="PTHR43076:SF1">
    <property type="entry name" value="LIPOYL SYNTHASE 2"/>
    <property type="match status" value="1"/>
</dbReference>
<dbReference type="InterPro" id="IPR006638">
    <property type="entry name" value="Elp3/MiaA/NifB-like_rSAM"/>
</dbReference>
<keyword evidence="5" id="KW-0949">S-adenosyl-L-methionine</keyword>
<comment type="catalytic activity">
    <reaction evidence="10">
        <text>5-amino-5-(4-hydroxybenzyl)-6-(D-ribitylimino)-5,6-dihydrouracil + S-adenosyl-L-methionine = 7,8-didemethyl-8-hydroxy-5-deazariboflavin + 5'-deoxyadenosine + L-methionine + NH4(+) + H(+)</text>
        <dbReference type="Rhea" id="RHEA:55204"/>
        <dbReference type="ChEBI" id="CHEBI:15378"/>
        <dbReference type="ChEBI" id="CHEBI:17319"/>
        <dbReference type="ChEBI" id="CHEBI:28938"/>
        <dbReference type="ChEBI" id="CHEBI:57844"/>
        <dbReference type="ChEBI" id="CHEBI:59789"/>
        <dbReference type="ChEBI" id="CHEBI:59904"/>
        <dbReference type="ChEBI" id="CHEBI:85936"/>
        <dbReference type="EC" id="4.3.1.32"/>
    </reaction>
</comment>
<dbReference type="GO" id="GO:0046872">
    <property type="term" value="F:metal ion binding"/>
    <property type="evidence" value="ECO:0007669"/>
    <property type="project" value="UniProtKB-KW"/>
</dbReference>
<dbReference type="RefSeq" id="WP_246295308.1">
    <property type="nucleotide sequence ID" value="NZ_JAAMFM010000004.1"/>
</dbReference>
<keyword evidence="13" id="KW-1185">Reference proteome</keyword>
<dbReference type="GO" id="GO:0016765">
    <property type="term" value="F:transferase activity, transferring alkyl or aryl (other than methyl) groups"/>
    <property type="evidence" value="ECO:0007669"/>
    <property type="project" value="InterPro"/>
</dbReference>
<evidence type="ECO:0000256" key="7">
    <source>
        <dbReference type="ARBA" id="ARBA00023004"/>
    </source>
</evidence>
<proteinExistence type="inferred from homology"/>
<feature type="domain" description="Radical SAM core" evidence="11">
    <location>
        <begin position="702"/>
        <end position="937"/>
    </location>
</feature>
<dbReference type="InterPro" id="IPR013785">
    <property type="entry name" value="Aldolase_TIM"/>
</dbReference>
<evidence type="ECO:0000256" key="6">
    <source>
        <dbReference type="ARBA" id="ARBA00022723"/>
    </source>
</evidence>
<dbReference type="NCBIfam" id="TIGR03550">
    <property type="entry name" value="F420_cofG"/>
    <property type="match status" value="1"/>
</dbReference>
<dbReference type="Pfam" id="PF19288">
    <property type="entry name" value="CofH_C"/>
    <property type="match status" value="1"/>
</dbReference>
<evidence type="ECO:0000256" key="5">
    <source>
        <dbReference type="ARBA" id="ARBA00022691"/>
    </source>
</evidence>
<keyword evidence="8" id="KW-0411">Iron-sulfur</keyword>
<evidence type="ECO:0000256" key="2">
    <source>
        <dbReference type="ARBA" id="ARBA00004712"/>
    </source>
</evidence>
<dbReference type="EC" id="4.3.1.32" evidence="3"/>
<dbReference type="HAMAP" id="MF_01611">
    <property type="entry name" value="FO_synth_sub1"/>
    <property type="match status" value="1"/>
</dbReference>
<dbReference type="SUPFAM" id="SSF53448">
    <property type="entry name" value="Nucleotide-diphospho-sugar transferases"/>
    <property type="match status" value="1"/>
</dbReference>
<keyword evidence="4" id="KW-0004">4Fe-4S</keyword>
<comment type="cofactor">
    <cofactor evidence="1">
        <name>[4Fe-4S] cluster</name>
        <dbReference type="ChEBI" id="CHEBI:49883"/>
    </cofactor>
</comment>
<evidence type="ECO:0000256" key="10">
    <source>
        <dbReference type="ARBA" id="ARBA00048974"/>
    </source>
</evidence>
<dbReference type="InterPro" id="IPR058240">
    <property type="entry name" value="rSAM_sf"/>
</dbReference>
<dbReference type="SFLD" id="SFLDF00294">
    <property type="entry name" value="7_8-didemethyl-8-hydroxy-5-dea"/>
    <property type="match status" value="1"/>
</dbReference>
<comment type="pathway">
    <text evidence="2">Cofactor biosynthesis; coenzyme F0 biosynthesis.</text>
</comment>
<gene>
    <name evidence="12" type="primary">cofG</name>
    <name evidence="12" type="ORF">G6034_05230</name>
</gene>
<protein>
    <recommendedName>
        <fullName evidence="3">7,8-didemethyl-8-hydroxy-5-deazariboflavin synthase</fullName>
        <ecNumber evidence="3">4.3.1.32</ecNumber>
    </recommendedName>
</protein>
<dbReference type="GO" id="GO:0051539">
    <property type="term" value="F:4 iron, 4 sulfur cluster binding"/>
    <property type="evidence" value="ECO:0007669"/>
    <property type="project" value="UniProtKB-KW"/>
</dbReference>
<dbReference type="Gene3D" id="3.90.550.10">
    <property type="entry name" value="Spore Coat Polysaccharide Biosynthesis Protein SpsA, Chain A"/>
    <property type="match status" value="1"/>
</dbReference>
<dbReference type="PROSITE" id="PS51918">
    <property type="entry name" value="RADICAL_SAM"/>
    <property type="match status" value="2"/>
</dbReference>
<evidence type="ECO:0000256" key="1">
    <source>
        <dbReference type="ARBA" id="ARBA00001966"/>
    </source>
</evidence>
<dbReference type="InterPro" id="IPR007197">
    <property type="entry name" value="rSAM"/>
</dbReference>
<keyword evidence="9" id="KW-0456">Lyase</keyword>
<dbReference type="AlphaFoldDB" id="A0A7Y7IF32"/>
<dbReference type="Gene3D" id="3.20.20.70">
    <property type="entry name" value="Aldolase class I"/>
    <property type="match status" value="2"/>
</dbReference>
<name>A0A7Y7IF32_9MICC</name>
<evidence type="ECO:0000256" key="9">
    <source>
        <dbReference type="ARBA" id="ARBA00023239"/>
    </source>
</evidence>
<sequence>MLNSRRRFDGGQRLANDATAWTVVVPVKGTADAKSRLDASPELATAIALDTVSAALAVTRVIVVTSPQAMPMFSKLGAEVMLDLGGGLNQAIEEGVAAAGDSPVAVLLGDLPSLAGPELAAALNQAGSYPRAMVPDADGVGTVLITAQRGSTHEPAFGGQSRQAHLDAGYVELSIPPSSGLRRDVDTAEQLNQLAASLRLGERTAAASANPRSTSLPPLAHTKVVMNETMNPSRRLISDAVSRAEVTGMTDVSDAEILFSARGDELERLLVLASGLRDEGLAHSGRPGVITYSKKVFVPITKLCRDRCHYCVFVETPSKLAAKGEPMFMSPEEILNVARTGAELGCKEALFTLGDRPEDRWPAAREWLARHGYASTLEYIRAMAIRVLEETGLLPHLNPGVLSWAELQRLRPVAPSMGMMLETTSVRLWAEKGRAHYGSPDKDPALRLRVLDDAGRSRIPFTTGVLLGIGENNADRAESLFAIRAVHERHGHIQETIVQNFRAKQQTAMQNESDLGLLEYVAAVAVTRLVMGPEASVQAPPNLTDKTELALLVRAGIDDWGGVSPLTADHVNPERPWPYIDDLARLTLEAGYELRERLTVHPQYIADEGTWIDERIQPHVKALAHPSSSLAIEQAPALGKPWSKAAQRPSAPPLKGDIASILLRASRNPSGLADSEYIRLLETDQIELDALCVFADEVRHDAVGNDITYVVNRNIDAALFNPHHAGPAGTSGPTLSLPMLRSLVDEARTLGASEVCVQGGMPAEVLATGYFELVGAIRAQQPDLHIHAYRPAEILDGASRLGISVQEFLQALKERGLDSIPGTGARILDDRIRGELSGQTDPPVSDWVEVIKTAHSVGLKSTATMVFGHIESPAEQVAHLRTLISIQDTSGGFTEFIPMPILPADVPASLAGVSRPGPDLREIRAVHAVARLMLNGRLDNVQTAWTKLGLATSQTVLRGGANDFGGLLLDGTVWPEAGPEANRTLSVADVEQIAAEMGRTIRQRTTDYGSVLPLAGAAQARS</sequence>